<dbReference type="RefSeq" id="XP_072827488.1">
    <property type="nucleotide sequence ID" value="XM_072971387.1"/>
</dbReference>
<protein>
    <submittedName>
        <fullName evidence="3">Protein FAM241B isoform X3</fullName>
    </submittedName>
</protein>
<proteinExistence type="predicted"/>
<keyword evidence="1" id="KW-0812">Transmembrane</keyword>
<evidence type="ECO:0000256" key="1">
    <source>
        <dbReference type="SAM" id="Phobius"/>
    </source>
</evidence>
<dbReference type="Proteomes" id="UP001652581">
    <property type="component" value="Chromosome 11"/>
</dbReference>
<keyword evidence="2" id="KW-1185">Reference proteome</keyword>
<evidence type="ECO:0000313" key="2">
    <source>
        <dbReference type="Proteomes" id="UP001652581"/>
    </source>
</evidence>
<sequence length="218" mass="24537">MLPLPGASPQAALTPPAPTPPTCFIFCANPLFLSWLIPALLLFLLLLWHICCLCHKKVCDSCPHSLCPALINPLRDQSRVCSMTLPVGRFPSAPSSQPANKAQTLPFIWDRHNLGFQTTKEPPPTQERAKEPEDTCHMQTCPTVIVPHGCQGCRMKRMEGKLDTLCDFVQRYSQAPLMWCPPRAMRRKQTPIQWSHLPIRTTVKWEDQYQSQAPSSSP</sequence>
<gene>
    <name evidence="3" type="primary">FAM241B</name>
</gene>
<reference evidence="3" key="1">
    <citation type="submission" date="2025-08" db="UniProtKB">
        <authorList>
            <consortium name="RefSeq"/>
        </authorList>
    </citation>
    <scope>IDENTIFICATION</scope>
</reference>
<name>A0ABM5E2U3_VICPA</name>
<feature type="transmembrane region" description="Helical" evidence="1">
    <location>
        <begin position="31"/>
        <end position="50"/>
    </location>
</feature>
<keyword evidence="1" id="KW-0472">Membrane</keyword>
<organism evidence="2 3">
    <name type="scientific">Vicugna pacos</name>
    <name type="common">Alpaca</name>
    <name type="synonym">Lama pacos</name>
    <dbReference type="NCBI Taxonomy" id="30538"/>
    <lineage>
        <taxon>Eukaryota</taxon>
        <taxon>Metazoa</taxon>
        <taxon>Chordata</taxon>
        <taxon>Craniata</taxon>
        <taxon>Vertebrata</taxon>
        <taxon>Euteleostomi</taxon>
        <taxon>Mammalia</taxon>
        <taxon>Eutheria</taxon>
        <taxon>Laurasiatheria</taxon>
        <taxon>Artiodactyla</taxon>
        <taxon>Tylopoda</taxon>
        <taxon>Camelidae</taxon>
        <taxon>Vicugna</taxon>
    </lineage>
</organism>
<accession>A0ABM5E2U3</accession>
<dbReference type="GeneID" id="102539195"/>
<evidence type="ECO:0000313" key="3">
    <source>
        <dbReference type="RefSeq" id="XP_072827488.1"/>
    </source>
</evidence>
<keyword evidence="1" id="KW-1133">Transmembrane helix</keyword>